<evidence type="ECO:0000313" key="2">
    <source>
        <dbReference type="EMBL" id="PMD25520.1"/>
    </source>
</evidence>
<keyword evidence="3" id="KW-1185">Reference proteome</keyword>
<feature type="compositionally biased region" description="Basic and acidic residues" evidence="1">
    <location>
        <begin position="182"/>
        <end position="197"/>
    </location>
</feature>
<accession>A0A2J6QGY9</accession>
<dbReference type="AlphaFoldDB" id="A0A2J6QGY9"/>
<evidence type="ECO:0000256" key="1">
    <source>
        <dbReference type="SAM" id="MobiDB-lite"/>
    </source>
</evidence>
<dbReference type="Proteomes" id="UP000235672">
    <property type="component" value="Unassembled WGS sequence"/>
</dbReference>
<proteinExistence type="predicted"/>
<reference evidence="2 3" key="1">
    <citation type="submission" date="2016-05" db="EMBL/GenBank/DDBJ databases">
        <title>A degradative enzymes factory behind the ericoid mycorrhizal symbiosis.</title>
        <authorList>
            <consortium name="DOE Joint Genome Institute"/>
            <person name="Martino E."/>
            <person name="Morin E."/>
            <person name="Grelet G."/>
            <person name="Kuo A."/>
            <person name="Kohler A."/>
            <person name="Daghino S."/>
            <person name="Barry K."/>
            <person name="Choi C."/>
            <person name="Cichocki N."/>
            <person name="Clum A."/>
            <person name="Copeland A."/>
            <person name="Hainaut M."/>
            <person name="Haridas S."/>
            <person name="Labutti K."/>
            <person name="Lindquist E."/>
            <person name="Lipzen A."/>
            <person name="Khouja H.-R."/>
            <person name="Murat C."/>
            <person name="Ohm R."/>
            <person name="Olson A."/>
            <person name="Spatafora J."/>
            <person name="Veneault-Fourrey C."/>
            <person name="Henrissat B."/>
            <person name="Grigoriev I."/>
            <person name="Martin F."/>
            <person name="Perotto S."/>
        </authorList>
    </citation>
    <scope>NUCLEOTIDE SEQUENCE [LARGE SCALE GENOMIC DNA]</scope>
    <source>
        <strain evidence="2 3">UAMH 7357</strain>
    </source>
</reference>
<dbReference type="EMBL" id="KZ613470">
    <property type="protein sequence ID" value="PMD25520.1"/>
    <property type="molecule type" value="Genomic_DNA"/>
</dbReference>
<feature type="region of interest" description="Disordered" evidence="1">
    <location>
        <begin position="175"/>
        <end position="197"/>
    </location>
</feature>
<sequence length="197" mass="21004">MAPPSRCVEAEPQSTRMRAKIPAGVHADRLQPSAEKASTRNAYAECEPLDVGGGEGGAAPQHGTLVTFYSTVSVSVRSAREGLGIVVAVGPRRRGADRDLSEFIESPLALITIITPGARSPELAILSLNVSLLSATLHSVCNVHHLRRCCNANPPTTTVDGSLLQQAARQMQKKGALDPFSEDLKSDEDPMIADHRF</sequence>
<name>A0A2J6QGY9_9HELO</name>
<gene>
    <name evidence="2" type="ORF">NA56DRAFT_699457</name>
</gene>
<protein>
    <submittedName>
        <fullName evidence="2">Uncharacterized protein</fullName>
    </submittedName>
</protein>
<organism evidence="2 3">
    <name type="scientific">Hyaloscypha hepaticicola</name>
    <dbReference type="NCBI Taxonomy" id="2082293"/>
    <lineage>
        <taxon>Eukaryota</taxon>
        <taxon>Fungi</taxon>
        <taxon>Dikarya</taxon>
        <taxon>Ascomycota</taxon>
        <taxon>Pezizomycotina</taxon>
        <taxon>Leotiomycetes</taxon>
        <taxon>Helotiales</taxon>
        <taxon>Hyaloscyphaceae</taxon>
        <taxon>Hyaloscypha</taxon>
    </lineage>
</organism>
<evidence type="ECO:0000313" key="3">
    <source>
        <dbReference type="Proteomes" id="UP000235672"/>
    </source>
</evidence>